<dbReference type="PATRIC" id="fig|1051646.9.peg.2799"/>
<dbReference type="RefSeq" id="WP_004743272.1">
    <property type="nucleotide sequence ID" value="NZ_AFWI01000035.1"/>
</dbReference>
<feature type="chain" id="PRO_5003387180" evidence="1">
    <location>
        <begin position="23"/>
        <end position="729"/>
    </location>
</feature>
<evidence type="ECO:0000313" key="5">
    <source>
        <dbReference type="Proteomes" id="UP000030071"/>
    </source>
</evidence>
<evidence type="ECO:0000313" key="2">
    <source>
        <dbReference type="EMBL" id="AIW15306.1"/>
    </source>
</evidence>
<reference evidence="3" key="1">
    <citation type="submission" date="2011-08" db="EMBL/GenBank/DDBJ databases">
        <authorList>
            <person name="Hoffman M."/>
            <person name="Strain E.A."/>
            <person name="Brown E."/>
            <person name="Allard M.W."/>
        </authorList>
    </citation>
    <scope>NUCLEOTIDE SEQUENCE</scope>
    <source>
        <strain evidence="3">ATCC 19109</strain>
    </source>
</reference>
<evidence type="ECO:0000313" key="3">
    <source>
        <dbReference type="EMBL" id="EGU58209.1"/>
    </source>
</evidence>
<dbReference type="HOGENOM" id="CLU_007558_1_0_6"/>
<protein>
    <submittedName>
        <fullName evidence="3">Outer membrane lipoprotein</fullName>
    </submittedName>
    <submittedName>
        <fullName evidence="2">WbfB</fullName>
    </submittedName>
</protein>
<feature type="signal peptide" evidence="1">
    <location>
        <begin position="1"/>
        <end position="22"/>
    </location>
</feature>
<organism evidence="2 5">
    <name type="scientific">Vibrio tubiashii ATCC 19109</name>
    <dbReference type="NCBI Taxonomy" id="1051646"/>
    <lineage>
        <taxon>Bacteria</taxon>
        <taxon>Pseudomonadati</taxon>
        <taxon>Pseudomonadota</taxon>
        <taxon>Gammaproteobacteria</taxon>
        <taxon>Vibrionales</taxon>
        <taxon>Vibrionaceae</taxon>
        <taxon>Vibrio</taxon>
        <taxon>Vibrio oreintalis group</taxon>
    </lineage>
</organism>
<reference evidence="2 5" key="3">
    <citation type="submission" date="2014-08" db="EMBL/GenBank/DDBJ databases">
        <title>First Complete Genome Sequence of the Shellfish Pathogen Vibrio tubiashii.</title>
        <authorList>
            <person name="Richards G.P."/>
            <person name="Needleman D.S."/>
            <person name="Watson M.A."/>
            <person name="Bono J.L."/>
        </authorList>
    </citation>
    <scope>NUCLEOTIDE SEQUENCE [LARGE SCALE GENOMIC DNA]</scope>
    <source>
        <strain evidence="2 5">ATCC 19109</strain>
    </source>
</reference>
<dbReference type="Proteomes" id="UP000003836">
    <property type="component" value="Unassembled WGS sequence"/>
</dbReference>
<dbReference type="AlphaFoldDB" id="F9T1H7"/>
<keyword evidence="4" id="KW-1185">Reference proteome</keyword>
<gene>
    <name evidence="2" type="ORF">IX91_14305</name>
    <name evidence="3" type="ORF">VITU9109_02192</name>
</gene>
<dbReference type="eggNOG" id="COG4775">
    <property type="taxonomic scope" value="Bacteria"/>
</dbReference>
<evidence type="ECO:0000256" key="1">
    <source>
        <dbReference type="SAM" id="SignalP"/>
    </source>
</evidence>
<name>F9T1H7_9VIBR</name>
<reference evidence="3 4" key="2">
    <citation type="journal article" date="2012" name="Int. J. Syst. Evol. Microbiol.">
        <title>Vibrio caribbeanicus sp. nov., isolated from the marine sponge Scleritoderma cyanea.</title>
        <authorList>
            <person name="Hoffmann M."/>
            <person name="Monday S.R."/>
            <person name="Allard M.W."/>
            <person name="Strain E.A."/>
            <person name="Whittaker P."/>
            <person name="Naum M."/>
            <person name="McCarthy P.J."/>
            <person name="Lopez J.V."/>
            <person name="Fischer M."/>
            <person name="Brown E.W."/>
        </authorList>
    </citation>
    <scope>NUCLEOTIDE SEQUENCE [LARGE SCALE GENOMIC DNA]</scope>
    <source>
        <strain evidence="3 4">ATCC 19109</strain>
    </source>
</reference>
<sequence length="729" mass="82429">MKLNTITSLFISLGLISSSASANQDFKVSQTDFGGTGLMQMPSGRMADEGEFNIGVSFNEDYHQYNASIQLMSWLETTVRYTRVPDLLFSNDPNYSGDNLYTDKGIDFKLRLWQEGYWLPETSVGVRDFGGTGLFDGEFIAATKRFGNLDVTLGLGWGYLGQSGNITNPFCKASDKYCTREGDFKGTGGDVDYERWFKGPAALFGGIEYQTPYKPLRLKLEYDGNDYSQDFPVTRGNKPMPQHTPWNIGVNYRLGDWGDAKFSYQRGDTFTIGLNIYTNFNDLSATWRDEPKQTIAPVKHENTDWEKVSQQIASNAGYDSNEISLDNDIVIVKGQQTKYRNRDEALDRTAAILSNSTSDSIRAYKIIEQQDGMDLTQTTIDKEKYLAAANFESIDIKITDSYTHSEPEEISKAAVASNKEQWDYGIDPVLKQSIGGPEAFYLYSLGLNAKSNYWLTDNIELGGSVYFNLVDNYDKFNYVENSPHVRNYSTPRVRTMFRAYVHDNPVRLNHLQLTWFEQPFEEVYTQMYGGYLEMMFAGVGGEVLYRPMNANWAIGLDANVVSQRDPDSWFGTYSEDYFFYNESACNQPVPACQAFVLSQGTTGHLTGYYMPQWSLLEDTLFKVSGGKFLGGDVGARIDFSKQFDSGVIVGAYATFTDLTAEEYGEGSYNKGFYISIPMDIMTIKPSTSRAQISWEPITRDGGQMLRKQYNLFDRTDARSPWYQRPSSVN</sequence>
<accession>F9T1H7</accession>
<dbReference type="EMBL" id="AFWI01000035">
    <property type="protein sequence ID" value="EGU58209.1"/>
    <property type="molecule type" value="Genomic_DNA"/>
</dbReference>
<dbReference type="KEGG" id="vtu:IX91_14305"/>
<dbReference type="EMBL" id="CP009354">
    <property type="protein sequence ID" value="AIW15306.1"/>
    <property type="molecule type" value="Genomic_DNA"/>
</dbReference>
<dbReference type="InterPro" id="IPR010344">
    <property type="entry name" value="YbjH"/>
</dbReference>
<dbReference type="Pfam" id="PF06082">
    <property type="entry name" value="YjbH"/>
    <property type="match status" value="1"/>
</dbReference>
<evidence type="ECO:0000313" key="4">
    <source>
        <dbReference type="Proteomes" id="UP000003836"/>
    </source>
</evidence>
<keyword evidence="3" id="KW-0449">Lipoprotein</keyword>
<proteinExistence type="predicted"/>
<dbReference type="STRING" id="1051646.IX91_14305"/>
<keyword evidence="1" id="KW-0732">Signal</keyword>
<dbReference type="GeneID" id="23445896"/>
<dbReference type="Proteomes" id="UP000030071">
    <property type="component" value="Chromosome 1"/>
</dbReference>